<gene>
    <name evidence="3" type="ORF">NCI01_08865</name>
</gene>
<evidence type="ECO:0000313" key="4">
    <source>
        <dbReference type="Proteomes" id="UP001204524"/>
    </source>
</evidence>
<comment type="caution">
    <text evidence="3">The sequence shown here is derived from an EMBL/GenBank/DDBJ whole genome shotgun (WGS) entry which is preliminary data.</text>
</comment>
<sequence length="177" mass="17908">MNRRPSVRIRATLLLGTAVFSSTLLTSCSDSEAAETSGSDPVAESAGEPGSADSDDLAGAQLDSGVPAECLEAFPAAFGEPDLGAATLLPADWPSDAVDGTLCQTSATGNGLQVVDWATDASGSEVLDAVVAALPSSYEVTRKDEGLGEQLDGTAGDVWFTVITRPGAYTVQLAPAS</sequence>
<dbReference type="Proteomes" id="UP001204524">
    <property type="component" value="Unassembled WGS sequence"/>
</dbReference>
<proteinExistence type="predicted"/>
<evidence type="ECO:0000313" key="3">
    <source>
        <dbReference type="EMBL" id="MCP3421903.1"/>
    </source>
</evidence>
<evidence type="ECO:0000256" key="2">
    <source>
        <dbReference type="SAM" id="SignalP"/>
    </source>
</evidence>
<dbReference type="EMBL" id="JANARS010000003">
    <property type="protein sequence ID" value="MCP3421903.1"/>
    <property type="molecule type" value="Genomic_DNA"/>
</dbReference>
<dbReference type="PROSITE" id="PS51257">
    <property type="entry name" value="PROKAR_LIPOPROTEIN"/>
    <property type="match status" value="1"/>
</dbReference>
<dbReference type="RefSeq" id="WP_254181113.1">
    <property type="nucleotide sequence ID" value="NZ_JANARS010000003.1"/>
</dbReference>
<feature type="signal peptide" evidence="2">
    <location>
        <begin position="1"/>
        <end position="33"/>
    </location>
</feature>
<keyword evidence="4" id="KW-1185">Reference proteome</keyword>
<organism evidence="3 4">
    <name type="scientific">Nocardioides pinisoli</name>
    <dbReference type="NCBI Taxonomy" id="2950279"/>
    <lineage>
        <taxon>Bacteria</taxon>
        <taxon>Bacillati</taxon>
        <taxon>Actinomycetota</taxon>
        <taxon>Actinomycetes</taxon>
        <taxon>Propionibacteriales</taxon>
        <taxon>Nocardioidaceae</taxon>
        <taxon>Nocardioides</taxon>
    </lineage>
</organism>
<name>A0ABT1KVV8_9ACTN</name>
<accession>A0ABT1KVV8</accession>
<keyword evidence="2" id="KW-0732">Signal</keyword>
<feature type="compositionally biased region" description="Polar residues" evidence="1">
    <location>
        <begin position="30"/>
        <end position="39"/>
    </location>
</feature>
<feature type="region of interest" description="Disordered" evidence="1">
    <location>
        <begin position="30"/>
        <end position="61"/>
    </location>
</feature>
<reference evidence="3 4" key="1">
    <citation type="submission" date="2022-06" db="EMBL/GenBank/DDBJ databases">
        <authorList>
            <person name="So Y."/>
        </authorList>
    </citation>
    <scope>NUCLEOTIDE SEQUENCE [LARGE SCALE GENOMIC DNA]</scope>
    <source>
        <strain evidence="3 4">STR3</strain>
    </source>
</reference>
<feature type="chain" id="PRO_5046702807" evidence="2">
    <location>
        <begin position="34"/>
        <end position="177"/>
    </location>
</feature>
<evidence type="ECO:0000256" key="1">
    <source>
        <dbReference type="SAM" id="MobiDB-lite"/>
    </source>
</evidence>
<protein>
    <submittedName>
        <fullName evidence="3">Uncharacterized protein</fullName>
    </submittedName>
</protein>